<dbReference type="STRING" id="67801.A0A1B0B992"/>
<accession>A0A1B0B992</accession>
<dbReference type="Proteomes" id="UP000092460">
    <property type="component" value="Unassembled WGS sequence"/>
</dbReference>
<feature type="compositionally biased region" description="Acidic residues" evidence="1">
    <location>
        <begin position="529"/>
        <end position="557"/>
    </location>
</feature>
<dbReference type="InterPro" id="IPR011011">
    <property type="entry name" value="Znf_FYVE_PHD"/>
</dbReference>
<evidence type="ECO:0000256" key="1">
    <source>
        <dbReference type="SAM" id="MobiDB-lite"/>
    </source>
</evidence>
<dbReference type="VEuPathDB" id="VectorBase:GPPI022863"/>
<dbReference type="SUPFAM" id="SSF57903">
    <property type="entry name" value="FYVE/PHD zinc finger"/>
    <property type="match status" value="1"/>
</dbReference>
<dbReference type="InterPro" id="IPR013083">
    <property type="entry name" value="Znf_RING/FYVE/PHD"/>
</dbReference>
<organism evidence="2 3">
    <name type="scientific">Glossina palpalis gambiensis</name>
    <dbReference type="NCBI Taxonomy" id="67801"/>
    <lineage>
        <taxon>Eukaryota</taxon>
        <taxon>Metazoa</taxon>
        <taxon>Ecdysozoa</taxon>
        <taxon>Arthropoda</taxon>
        <taxon>Hexapoda</taxon>
        <taxon>Insecta</taxon>
        <taxon>Pterygota</taxon>
        <taxon>Neoptera</taxon>
        <taxon>Endopterygota</taxon>
        <taxon>Diptera</taxon>
        <taxon>Brachycera</taxon>
        <taxon>Muscomorpha</taxon>
        <taxon>Hippoboscoidea</taxon>
        <taxon>Glossinidae</taxon>
        <taxon>Glossina</taxon>
    </lineage>
</organism>
<protein>
    <recommendedName>
        <fullName evidence="4">PHD-type domain-containing protein</fullName>
    </recommendedName>
</protein>
<reference evidence="3" key="1">
    <citation type="submission" date="2015-01" db="EMBL/GenBank/DDBJ databases">
        <authorList>
            <person name="Aksoy S."/>
            <person name="Warren W."/>
            <person name="Wilson R.K."/>
        </authorList>
    </citation>
    <scope>NUCLEOTIDE SEQUENCE [LARGE SCALE GENOMIC DNA]</scope>
    <source>
        <strain evidence="3">IAEA</strain>
    </source>
</reference>
<evidence type="ECO:0000313" key="2">
    <source>
        <dbReference type="EnsemblMetazoa" id="GPPI022863-PA"/>
    </source>
</evidence>
<feature type="region of interest" description="Disordered" evidence="1">
    <location>
        <begin position="424"/>
        <end position="557"/>
    </location>
</feature>
<evidence type="ECO:0000313" key="3">
    <source>
        <dbReference type="Proteomes" id="UP000092460"/>
    </source>
</evidence>
<feature type="compositionally biased region" description="Basic and acidic residues" evidence="1">
    <location>
        <begin position="466"/>
        <end position="510"/>
    </location>
</feature>
<reference evidence="2" key="2">
    <citation type="submission" date="2020-05" db="UniProtKB">
        <authorList>
            <consortium name="EnsemblMetazoa"/>
        </authorList>
    </citation>
    <scope>IDENTIFICATION</scope>
    <source>
        <strain evidence="2">IAEA</strain>
    </source>
</reference>
<feature type="compositionally biased region" description="Low complexity" evidence="1">
    <location>
        <begin position="180"/>
        <end position="189"/>
    </location>
</feature>
<name>A0A1B0B992_9MUSC</name>
<dbReference type="Gene3D" id="3.30.40.10">
    <property type="entry name" value="Zinc/RING finger domain, C3HC4 (zinc finger)"/>
    <property type="match status" value="1"/>
</dbReference>
<evidence type="ECO:0008006" key="4">
    <source>
        <dbReference type="Google" id="ProtNLM"/>
    </source>
</evidence>
<keyword evidence="3" id="KW-1185">Reference proteome</keyword>
<dbReference type="EMBL" id="JXJN01010301">
    <property type="status" value="NOT_ANNOTATED_CDS"/>
    <property type="molecule type" value="Genomic_DNA"/>
</dbReference>
<feature type="region of interest" description="Disordered" evidence="1">
    <location>
        <begin position="130"/>
        <end position="189"/>
    </location>
</feature>
<sequence>MHICALIGYTVSNLAFTGRISRNEWITGYGFRLLHRDNHIQISNAIAGPFSIEHATVEQRHSERVDLNFNLAEATFQKLLNQFPPISLHTAPLCRSLKLSLSVYLYLRHSFNRNSFVLCTFCNKSVKVETPRAETPIKTESVTEDEVPVTTPTTPPSPSATATTPCSGGGAPKPTPTPTPTTATATATATATGTATVTVKPTSGPSSKRFKMAENCSKCKKVITSKETGINCSCQKKFHRSCVNIDDTLFEAIQKNPMIVFSCDDCRQQSPKAMAAKLQALDEKLNKVSNGVNQIQGRMYQQYFQFGNANNQGDAKKQTNNLIVVGNNCNSDRLQVVCDYGRWVQVGKFATSTSEEDIIEHLAQELKINKNLVKCTKLVKNDANLAALSYCKFKISIPDYRFNELFNEAIWPSGVMVSPFTPLRLDRGGGRESGGGALETVTRRRRKKRKERKLSKIEQSEAIVKTSEKSTSTEHENEHEHEQEQEQEHENENCSEIKEKETKDFSISRDDDLEDDMIMPIEMMRMNEQEQEQDQDQEPEEEEEEEQAHTDEELENE</sequence>
<dbReference type="AlphaFoldDB" id="A0A1B0B992"/>
<feature type="compositionally biased region" description="Basic residues" evidence="1">
    <location>
        <begin position="443"/>
        <end position="453"/>
    </location>
</feature>
<dbReference type="EnsemblMetazoa" id="GPPI022863-RA">
    <property type="protein sequence ID" value="GPPI022863-PA"/>
    <property type="gene ID" value="GPPI022863"/>
</dbReference>
<proteinExistence type="predicted"/>